<protein>
    <submittedName>
        <fullName evidence="3">Similar to XPNPEP2: Xaa-Pro aminopeptidase 2 (Homo sapiens)</fullName>
    </submittedName>
</protein>
<name>A0A8J2HPJ7_COTCN</name>
<reference evidence="3" key="1">
    <citation type="submission" date="2021-04" db="EMBL/GenBank/DDBJ databases">
        <authorList>
            <person name="Chebbi M.A.C M."/>
        </authorList>
    </citation>
    <scope>NUCLEOTIDE SEQUENCE</scope>
</reference>
<dbReference type="Pfam" id="PF16189">
    <property type="entry name" value="Creatinase_N_2"/>
    <property type="match status" value="1"/>
</dbReference>
<evidence type="ECO:0000313" key="3">
    <source>
        <dbReference type="EMBL" id="CAG5108053.1"/>
    </source>
</evidence>
<dbReference type="PROSITE" id="PS50240">
    <property type="entry name" value="TRYPSIN_DOM"/>
    <property type="match status" value="1"/>
</dbReference>
<dbReference type="InterPro" id="IPR029149">
    <property type="entry name" value="Creatin/AminoP/Spt16_N"/>
</dbReference>
<dbReference type="InterPro" id="IPR032416">
    <property type="entry name" value="Peptidase_M24_C"/>
</dbReference>
<dbReference type="Proteomes" id="UP000786811">
    <property type="component" value="Unassembled WGS sequence"/>
</dbReference>
<dbReference type="EMBL" id="CAJNRD030001124">
    <property type="protein sequence ID" value="CAG5108053.1"/>
    <property type="molecule type" value="Genomic_DNA"/>
</dbReference>
<dbReference type="Pfam" id="PF00557">
    <property type="entry name" value="Peptidase_M24"/>
    <property type="match status" value="1"/>
</dbReference>
<dbReference type="OrthoDB" id="9995434at2759"/>
<dbReference type="Gene3D" id="2.40.10.10">
    <property type="entry name" value="Trypsin-like serine proteases"/>
    <property type="match status" value="2"/>
</dbReference>
<feature type="domain" description="Peptidase S1" evidence="2">
    <location>
        <begin position="230"/>
        <end position="509"/>
    </location>
</feature>
<dbReference type="InterPro" id="IPR009003">
    <property type="entry name" value="Peptidase_S1_PA"/>
</dbReference>
<keyword evidence="3" id="KW-0031">Aminopeptidase</keyword>
<dbReference type="InterPro" id="IPR043504">
    <property type="entry name" value="Peptidase_S1_PA_chymotrypsin"/>
</dbReference>
<dbReference type="GO" id="GO:0006508">
    <property type="term" value="P:proteolysis"/>
    <property type="evidence" value="ECO:0007669"/>
    <property type="project" value="InterPro"/>
</dbReference>
<dbReference type="SUPFAM" id="SSF50494">
    <property type="entry name" value="Trypsin-like serine proteases"/>
    <property type="match status" value="1"/>
</dbReference>
<comment type="similarity">
    <text evidence="1">Belongs to the peptidase M24B family.</text>
</comment>
<evidence type="ECO:0000313" key="4">
    <source>
        <dbReference type="Proteomes" id="UP000786811"/>
    </source>
</evidence>
<feature type="non-terminal residue" evidence="3">
    <location>
        <position position="1"/>
    </location>
</feature>
<gene>
    <name evidence="3" type="ORF">HICCMSTLAB_LOCUS13045</name>
</gene>
<dbReference type="PANTHER" id="PTHR43763">
    <property type="entry name" value="XAA-PRO AMINOPEPTIDASE 1"/>
    <property type="match status" value="1"/>
</dbReference>
<dbReference type="InterPro" id="IPR000994">
    <property type="entry name" value="Pept_M24"/>
</dbReference>
<dbReference type="CDD" id="cd01085">
    <property type="entry name" value="APP"/>
    <property type="match status" value="1"/>
</dbReference>
<dbReference type="GO" id="GO:0004252">
    <property type="term" value="F:serine-type endopeptidase activity"/>
    <property type="evidence" value="ECO:0007669"/>
    <property type="project" value="InterPro"/>
</dbReference>
<dbReference type="FunFam" id="3.90.230.10:FF:000009">
    <property type="entry name" value="xaa-Pro aminopeptidase 2"/>
    <property type="match status" value="1"/>
</dbReference>
<evidence type="ECO:0000259" key="2">
    <source>
        <dbReference type="PROSITE" id="PS50240"/>
    </source>
</evidence>
<dbReference type="SMART" id="SM00020">
    <property type="entry name" value="Tryp_SPc"/>
    <property type="match status" value="1"/>
</dbReference>
<dbReference type="Pfam" id="PF16188">
    <property type="entry name" value="Peptidase_M24_C"/>
    <property type="match status" value="1"/>
</dbReference>
<dbReference type="Gene3D" id="3.90.230.10">
    <property type="entry name" value="Creatinase/methionine aminopeptidase superfamily"/>
    <property type="match status" value="1"/>
</dbReference>
<organism evidence="3 4">
    <name type="scientific">Cotesia congregata</name>
    <name type="common">Parasitoid wasp</name>
    <name type="synonym">Apanteles congregatus</name>
    <dbReference type="NCBI Taxonomy" id="51543"/>
    <lineage>
        <taxon>Eukaryota</taxon>
        <taxon>Metazoa</taxon>
        <taxon>Ecdysozoa</taxon>
        <taxon>Arthropoda</taxon>
        <taxon>Hexapoda</taxon>
        <taxon>Insecta</taxon>
        <taxon>Pterygota</taxon>
        <taxon>Neoptera</taxon>
        <taxon>Endopterygota</taxon>
        <taxon>Hymenoptera</taxon>
        <taxon>Apocrita</taxon>
        <taxon>Ichneumonoidea</taxon>
        <taxon>Braconidae</taxon>
        <taxon>Microgastrinae</taxon>
        <taxon>Cotesia</taxon>
    </lineage>
</organism>
<keyword evidence="3" id="KW-0378">Hydrolase</keyword>
<accession>A0A8J2HPJ7</accession>
<dbReference type="InterPro" id="IPR036005">
    <property type="entry name" value="Creatinase/aminopeptidase-like"/>
</dbReference>
<keyword evidence="4" id="KW-1185">Reference proteome</keyword>
<dbReference type="GO" id="GO:0070006">
    <property type="term" value="F:metalloaminopeptidase activity"/>
    <property type="evidence" value="ECO:0007669"/>
    <property type="project" value="InterPro"/>
</dbReference>
<dbReference type="PANTHER" id="PTHR43763:SF6">
    <property type="entry name" value="XAA-PRO AMINOPEPTIDASE 1"/>
    <property type="match status" value="1"/>
</dbReference>
<dbReference type="AlphaFoldDB" id="A0A8J2HPJ7"/>
<dbReference type="Pfam" id="PF00089">
    <property type="entry name" value="Trypsin"/>
    <property type="match status" value="1"/>
</dbReference>
<evidence type="ECO:0000256" key="1">
    <source>
        <dbReference type="ARBA" id="ARBA00008766"/>
    </source>
</evidence>
<dbReference type="Gene3D" id="3.40.350.10">
    <property type="entry name" value="Creatinase/prolidase N-terminal domain"/>
    <property type="match status" value="2"/>
</dbReference>
<proteinExistence type="inferred from homology"/>
<dbReference type="InterPro" id="IPR050422">
    <property type="entry name" value="X-Pro_aminopeptidase_P"/>
</dbReference>
<keyword evidence="3" id="KW-0645">Protease</keyword>
<dbReference type="InterPro" id="IPR001254">
    <property type="entry name" value="Trypsin_dom"/>
</dbReference>
<comment type="caution">
    <text evidence="3">The sequence shown here is derived from an EMBL/GenBank/DDBJ whole genome shotgun (WGS) entry which is preliminary data.</text>
</comment>
<sequence length="833" mass="94144">VPSITEWLRNEFSNRTDVRIGADPMLIPAFVWETWEKELAQSSVNLIAISTNLIDLIWQIGRPKNNTYAAYPLEIKFAGKAWQEKVRQIRLKMELFGADALVITALDEIAWLLNIRGWDLPNTPVLKSYVIVTQGSIYLYAERHKVLRSVDIHLKSDGCYHADCVRLKSYTDIWNDLRTMSQTWSKVWLPSYCGYAQGASRIIYISYCCTIYEHILTCNKLSALSSQLDLTEGSPRLYENSSSINQPAPWHVSIRINGVHFCSGAIIGRDWVVTSAQCIASCTGTNRLITIQTASANFTISGSIHSIMTSIIHESYSTINCNLPLNDIGLLRISDYFNLDGPHAPKIINLNSSFTVLPDRKLNISNWNQDLVDGKIFTNVEVSNWATLSSQQCIQYYYSMSGIDRSRFCAIDMEGPTGNPCSIGDTGNPVVLNGQLVGIKSWKMNCNLLPQAASLFTNIPVEKRFPHPSPIIELRAVKNEIEILGMRKAHLRDAVAMCDFMAYMEDQLNYKTTKWDEMQVARVVNEFRLEMDYNQGISFPTIVGYGPHAALPHYEPIDSTSLMIELNSTLVIDSGGQYLDGTTDVTRTIHFGEPTQEQKEAYTRVLIGSIELASLIFPSSLRTDQLDVLARRPLWGMGNDYMHGTGHGIGHFLSVHEPPISVSYNMNATPTAGCTCYLSPGNFLSNEPGYYKAGDFGIRLENVLEVVEADTPQQEKQRFLKFRDVTLIPYEPKLIDTSMLSSAHRRWLNNYNSRIRNEVGPELKKHLRMVGFKWMMKKTRSIPESGDVDERLFVGAASPSYFKKEMVASTKSEKYFRLFLDDTESNRKNFDLV</sequence>
<dbReference type="InterPro" id="IPR033740">
    <property type="entry name" value="Pept_M24B"/>
</dbReference>
<dbReference type="SUPFAM" id="SSF55920">
    <property type="entry name" value="Creatinase/aminopeptidase"/>
    <property type="match status" value="1"/>
</dbReference>